<dbReference type="Proteomes" id="UP000789920">
    <property type="component" value="Unassembled WGS sequence"/>
</dbReference>
<accession>A0ACA9L2T1</accession>
<evidence type="ECO:0000313" key="2">
    <source>
        <dbReference type="Proteomes" id="UP000789920"/>
    </source>
</evidence>
<organism evidence="1 2">
    <name type="scientific">Racocetra persica</name>
    <dbReference type="NCBI Taxonomy" id="160502"/>
    <lineage>
        <taxon>Eukaryota</taxon>
        <taxon>Fungi</taxon>
        <taxon>Fungi incertae sedis</taxon>
        <taxon>Mucoromycota</taxon>
        <taxon>Glomeromycotina</taxon>
        <taxon>Glomeromycetes</taxon>
        <taxon>Diversisporales</taxon>
        <taxon>Gigasporaceae</taxon>
        <taxon>Racocetra</taxon>
    </lineage>
</organism>
<evidence type="ECO:0000313" key="1">
    <source>
        <dbReference type="EMBL" id="CAG8507956.1"/>
    </source>
</evidence>
<dbReference type="EMBL" id="CAJVQC010002237">
    <property type="protein sequence ID" value="CAG8507956.1"/>
    <property type="molecule type" value="Genomic_DNA"/>
</dbReference>
<comment type="caution">
    <text evidence="1">The sequence shown here is derived from an EMBL/GenBank/DDBJ whole genome shotgun (WGS) entry which is preliminary data.</text>
</comment>
<feature type="non-terminal residue" evidence="1">
    <location>
        <position position="1"/>
    </location>
</feature>
<keyword evidence="2" id="KW-1185">Reference proteome</keyword>
<name>A0ACA9L2T1_9GLOM</name>
<gene>
    <name evidence="1" type="ORF">RPERSI_LOCUS2125</name>
</gene>
<protein>
    <submittedName>
        <fullName evidence="1">4758_t:CDS:1</fullName>
    </submittedName>
</protein>
<sequence>PIPLLQNQIEVFDSSTSQKPNIEISPLSTQTYVPVGDLIQLDNALLSPIQNIFSDKVSLNLPQNDIKWFDNIEDRYNASTDEKWSELARSLFYDYPKKIS</sequence>
<proteinExistence type="predicted"/>
<reference evidence="1" key="1">
    <citation type="submission" date="2021-06" db="EMBL/GenBank/DDBJ databases">
        <authorList>
            <person name="Kallberg Y."/>
            <person name="Tangrot J."/>
            <person name="Rosling A."/>
        </authorList>
    </citation>
    <scope>NUCLEOTIDE SEQUENCE</scope>
    <source>
        <strain evidence="1">MA461A</strain>
    </source>
</reference>